<proteinExistence type="inferred from homology"/>
<dbReference type="InterPro" id="IPR006060">
    <property type="entry name" value="Maltose/Cyclodextrin-bd"/>
</dbReference>
<evidence type="ECO:0000313" key="7">
    <source>
        <dbReference type="EMBL" id="AZQ77930.1"/>
    </source>
</evidence>
<dbReference type="AlphaFoldDB" id="A0A3S9PZX6"/>
<keyword evidence="8" id="KW-1185">Reference proteome</keyword>
<dbReference type="EMBL" id="CP034593">
    <property type="protein sequence ID" value="AZQ77930.1"/>
    <property type="molecule type" value="Genomic_DNA"/>
</dbReference>
<dbReference type="PANTHER" id="PTHR30061">
    <property type="entry name" value="MALTOSE-BINDING PERIPLASMIC PROTEIN"/>
    <property type="match status" value="1"/>
</dbReference>
<feature type="signal peptide" evidence="6">
    <location>
        <begin position="1"/>
        <end position="21"/>
    </location>
</feature>
<gene>
    <name evidence="7" type="ORF">EJ997_11865</name>
</gene>
<dbReference type="Pfam" id="PF13416">
    <property type="entry name" value="SBP_bac_8"/>
    <property type="match status" value="1"/>
</dbReference>
<evidence type="ECO:0000256" key="6">
    <source>
        <dbReference type="SAM" id="SignalP"/>
    </source>
</evidence>
<evidence type="ECO:0000256" key="1">
    <source>
        <dbReference type="ARBA" id="ARBA00008520"/>
    </source>
</evidence>
<evidence type="ECO:0000256" key="2">
    <source>
        <dbReference type="ARBA" id="ARBA00022448"/>
    </source>
</evidence>
<reference evidence="7 8" key="1">
    <citation type="submission" date="2018-12" db="EMBL/GenBank/DDBJ databases">
        <title>Complete genome sequence of Flaviflexus sp. H23T48.</title>
        <authorList>
            <person name="Bae J.-W."/>
            <person name="Lee J.-Y."/>
        </authorList>
    </citation>
    <scope>NUCLEOTIDE SEQUENCE [LARGE SCALE GENOMIC DNA]</scope>
    <source>
        <strain evidence="7 8">H23T48</strain>
    </source>
</reference>
<dbReference type="GO" id="GO:0015144">
    <property type="term" value="F:carbohydrate transmembrane transporter activity"/>
    <property type="evidence" value="ECO:0007669"/>
    <property type="project" value="InterPro"/>
</dbReference>
<dbReference type="GO" id="GO:1901982">
    <property type="term" value="F:maltose binding"/>
    <property type="evidence" value="ECO:0007669"/>
    <property type="project" value="TreeGrafter"/>
</dbReference>
<dbReference type="GO" id="GO:0015768">
    <property type="term" value="P:maltose transport"/>
    <property type="evidence" value="ECO:0007669"/>
    <property type="project" value="TreeGrafter"/>
</dbReference>
<dbReference type="Gene3D" id="3.40.190.10">
    <property type="entry name" value="Periplasmic binding protein-like II"/>
    <property type="match status" value="2"/>
</dbReference>
<dbReference type="OrthoDB" id="9766758at2"/>
<dbReference type="InterPro" id="IPR006059">
    <property type="entry name" value="SBP"/>
</dbReference>
<dbReference type="SUPFAM" id="SSF53850">
    <property type="entry name" value="Periplasmic binding protein-like II"/>
    <property type="match status" value="1"/>
</dbReference>
<organism evidence="7 8">
    <name type="scientific">Flaviflexus ciconiae</name>
    <dbReference type="NCBI Taxonomy" id="2496867"/>
    <lineage>
        <taxon>Bacteria</taxon>
        <taxon>Bacillati</taxon>
        <taxon>Actinomycetota</taxon>
        <taxon>Actinomycetes</taxon>
        <taxon>Actinomycetales</taxon>
        <taxon>Actinomycetaceae</taxon>
        <taxon>Flaviflexus</taxon>
    </lineage>
</organism>
<feature type="region of interest" description="Disordered" evidence="5">
    <location>
        <begin position="19"/>
        <end position="63"/>
    </location>
</feature>
<dbReference type="RefSeq" id="WP_126704732.1">
    <property type="nucleotide sequence ID" value="NZ_CP034593.1"/>
</dbReference>
<dbReference type="PROSITE" id="PS51257">
    <property type="entry name" value="PROKAR_LIPOPROTEIN"/>
    <property type="match status" value="1"/>
</dbReference>
<comment type="similarity">
    <text evidence="1">Belongs to the bacterial solute-binding protein 1 family.</text>
</comment>
<keyword evidence="4 6" id="KW-0732">Signal</keyword>
<feature type="chain" id="PRO_5019029328" evidence="6">
    <location>
        <begin position="22"/>
        <end position="428"/>
    </location>
</feature>
<dbReference type="PRINTS" id="PR00181">
    <property type="entry name" value="MALTOSEBP"/>
</dbReference>
<dbReference type="PANTHER" id="PTHR30061:SF50">
    <property type="entry name" value="MALTOSE_MALTODEXTRIN-BINDING PERIPLASMIC PROTEIN"/>
    <property type="match status" value="1"/>
</dbReference>
<evidence type="ECO:0000256" key="3">
    <source>
        <dbReference type="ARBA" id="ARBA00022597"/>
    </source>
</evidence>
<evidence type="ECO:0000256" key="5">
    <source>
        <dbReference type="SAM" id="MobiDB-lite"/>
    </source>
</evidence>
<accession>A0A3S9PZX6</accession>
<dbReference type="GO" id="GO:0055052">
    <property type="term" value="C:ATP-binding cassette (ABC) transporter complex, substrate-binding subunit-containing"/>
    <property type="evidence" value="ECO:0007669"/>
    <property type="project" value="TreeGrafter"/>
</dbReference>
<protein>
    <submittedName>
        <fullName evidence="7">Extracellular solute-binding protein</fullName>
    </submittedName>
</protein>
<keyword evidence="2" id="KW-0813">Transport</keyword>
<feature type="compositionally biased region" description="Acidic residues" evidence="5">
    <location>
        <begin position="36"/>
        <end position="53"/>
    </location>
</feature>
<evidence type="ECO:0000256" key="4">
    <source>
        <dbReference type="ARBA" id="ARBA00022729"/>
    </source>
</evidence>
<dbReference type="GO" id="GO:0042956">
    <property type="term" value="P:maltodextrin transmembrane transport"/>
    <property type="evidence" value="ECO:0007669"/>
    <property type="project" value="TreeGrafter"/>
</dbReference>
<evidence type="ECO:0000313" key="8">
    <source>
        <dbReference type="Proteomes" id="UP000280344"/>
    </source>
</evidence>
<sequence length="428" mass="45239">MRRGIALVAASGLAFGLAACGSDDDTTEETTGTETTDTETTDDGGTETTDDGEAPAGGGSITVWVDDNRLPAFETAAEMYKDATGNDVELVVKENDQMRSEFMTQVPTGEGPDVTFGAHDWLGEFVTNGVVAPVELGDKAGEFNELAVTAFTYEGTNYGVPYAVENLAIFRNADLVDSTPETFDEMIAMGEEAGTEYPFLVQIGDGGDPYTMYPFESSFHGPVFETDGDGNYTDVLNMGGEEGNAFAQWLADNGQNGTGVLDTAITYDVAVDAFKNGQSPYILGGPWMIADFEGMNIAVDPIPSTGDNPAAPFLGVQGGFISATSENKLLATDFLVNYVGSEEVQTELYGIGQRLPALTVSADAAAEDPLMAGFRAAGEEALPMPALPEMGAVWGFWGNTEAQIISGQGEPVATWEKMISDIETEMAK</sequence>
<dbReference type="Proteomes" id="UP000280344">
    <property type="component" value="Chromosome"/>
</dbReference>
<name>A0A3S9PZX6_9ACTO</name>
<keyword evidence="3" id="KW-0762">Sugar transport</keyword>
<dbReference type="KEGG" id="flh:EJ997_11865"/>